<dbReference type="EMBL" id="MWIH01000005">
    <property type="protein sequence ID" value="OQO92334.1"/>
    <property type="molecule type" value="Genomic_DNA"/>
</dbReference>
<feature type="region of interest" description="Disordered" evidence="1">
    <location>
        <begin position="92"/>
        <end position="126"/>
    </location>
</feature>
<feature type="compositionally biased region" description="Basic and acidic residues" evidence="1">
    <location>
        <begin position="117"/>
        <end position="126"/>
    </location>
</feature>
<dbReference type="STRING" id="1962155.B1813_08940"/>
<comment type="caution">
    <text evidence="2">The sequence shown here is derived from an EMBL/GenBank/DDBJ whole genome shotgun (WGS) entry which is preliminary data.</text>
</comment>
<dbReference type="RefSeq" id="WP_081191410.1">
    <property type="nucleotide sequence ID" value="NZ_MWIH01000005.1"/>
</dbReference>
<protein>
    <submittedName>
        <fullName evidence="2">Uncharacterized protein</fullName>
    </submittedName>
</protein>
<reference evidence="2 3" key="1">
    <citation type="submission" date="2017-02" db="EMBL/GenBank/DDBJ databases">
        <title>Draft genome of Saccharomonospora sp. 154.</title>
        <authorList>
            <person name="Alonso-Carmona G.S."/>
            <person name="De La Haba R."/>
            <person name="Vera-Gargallo B."/>
            <person name="Sandoval-Trujillo A.H."/>
            <person name="Ramirez-Duran N."/>
            <person name="Ventosa A."/>
        </authorList>
    </citation>
    <scope>NUCLEOTIDE SEQUENCE [LARGE SCALE GENOMIC DNA]</scope>
    <source>
        <strain evidence="2 3">LRS4.154</strain>
    </source>
</reference>
<feature type="compositionally biased region" description="Basic residues" evidence="1">
    <location>
        <begin position="105"/>
        <end position="116"/>
    </location>
</feature>
<evidence type="ECO:0000313" key="2">
    <source>
        <dbReference type="EMBL" id="OQO92334.1"/>
    </source>
</evidence>
<evidence type="ECO:0000313" key="3">
    <source>
        <dbReference type="Proteomes" id="UP000192591"/>
    </source>
</evidence>
<organism evidence="2 3">
    <name type="scientific">Saccharomonospora piscinae</name>
    <dbReference type="NCBI Taxonomy" id="687388"/>
    <lineage>
        <taxon>Bacteria</taxon>
        <taxon>Bacillati</taxon>
        <taxon>Actinomycetota</taxon>
        <taxon>Actinomycetes</taxon>
        <taxon>Pseudonocardiales</taxon>
        <taxon>Pseudonocardiaceae</taxon>
        <taxon>Saccharomonospora</taxon>
    </lineage>
</organism>
<dbReference type="Proteomes" id="UP000192591">
    <property type="component" value="Unassembled WGS sequence"/>
</dbReference>
<keyword evidence="3" id="KW-1185">Reference proteome</keyword>
<name>A0A1V9A5Y8_SACPI</name>
<accession>A0A1V9A5Y8</accession>
<proteinExistence type="predicted"/>
<sequence>MDLTAWLLRLTPPRPFVVATPGGTGARVAVERVVRERGWQPAASPAEGNILVVAGPVSDDLRPAVEQVWSLFPRPCARADIDSASAAPARLAAAADALGDPDRQRRPRAAHPHHDRRGAEPPMADRARDRDGLMLDRLHVPLGPVLPDWPAGLVVRTALQGDVIQDATVTTTGLGHARQVSPWDSPTGFVARRLDSCARLLSVVGWPDASATARRLRDDVLRSDVLRGDRRARTATALARWAGRVRRSRTLRWSLAGVGRTPPVPSTPPELGGDAWDRVGSWLDSAVRTFDRPGSAAGLDRAPETRWALEALPTLLDGNELACARILVASLDPDLDTLARREAPHG</sequence>
<dbReference type="AlphaFoldDB" id="A0A1V9A5Y8"/>
<gene>
    <name evidence="2" type="ORF">B1813_08940</name>
</gene>
<evidence type="ECO:0000256" key="1">
    <source>
        <dbReference type="SAM" id="MobiDB-lite"/>
    </source>
</evidence>